<dbReference type="InterPro" id="IPR014716">
    <property type="entry name" value="Fibrinogen_a/b/g_C_1"/>
</dbReference>
<name>A0A915CXM1_9BILA</name>
<dbReference type="GO" id="GO:0005615">
    <property type="term" value="C:extracellular space"/>
    <property type="evidence" value="ECO:0007669"/>
    <property type="project" value="TreeGrafter"/>
</dbReference>
<evidence type="ECO:0000259" key="3">
    <source>
        <dbReference type="PROSITE" id="PS51406"/>
    </source>
</evidence>
<dbReference type="GO" id="GO:0046872">
    <property type="term" value="F:metal ion binding"/>
    <property type="evidence" value="ECO:0007669"/>
    <property type="project" value="InterPro"/>
</dbReference>
<dbReference type="NCBIfam" id="NF040941">
    <property type="entry name" value="GGGWT_bact"/>
    <property type="match status" value="1"/>
</dbReference>
<proteinExistence type="predicted"/>
<feature type="domain" description="Fibrinogen C-terminal" evidence="3">
    <location>
        <begin position="144"/>
        <end position="347"/>
    </location>
</feature>
<reference evidence="5" key="1">
    <citation type="submission" date="2022-11" db="UniProtKB">
        <authorList>
            <consortium name="WormBaseParasite"/>
        </authorList>
    </citation>
    <scope>IDENTIFICATION</scope>
</reference>
<keyword evidence="2" id="KW-1133">Transmembrane helix</keyword>
<dbReference type="InterPro" id="IPR036056">
    <property type="entry name" value="Fibrinogen-like_C"/>
</dbReference>
<evidence type="ECO:0000256" key="1">
    <source>
        <dbReference type="ARBA" id="ARBA00023157"/>
    </source>
</evidence>
<dbReference type="InterPro" id="IPR008963">
    <property type="entry name" value="Purple_acid_Pase-like_N"/>
</dbReference>
<dbReference type="PROSITE" id="PS00514">
    <property type="entry name" value="FIBRINOGEN_C_1"/>
    <property type="match status" value="1"/>
</dbReference>
<dbReference type="SUPFAM" id="SSF49363">
    <property type="entry name" value="Purple acid phosphatase, N-terminal domain"/>
    <property type="match status" value="1"/>
</dbReference>
<keyword evidence="4" id="KW-1185">Reference proteome</keyword>
<dbReference type="InterPro" id="IPR020837">
    <property type="entry name" value="Fibrinogen_CS"/>
</dbReference>
<keyword evidence="2" id="KW-0472">Membrane</keyword>
<dbReference type="Proteomes" id="UP000887574">
    <property type="component" value="Unplaced"/>
</dbReference>
<dbReference type="WBParaSite" id="jg1324.2">
    <property type="protein sequence ID" value="jg1324.2"/>
    <property type="gene ID" value="jg1324"/>
</dbReference>
<dbReference type="PROSITE" id="PS51406">
    <property type="entry name" value="FIBRINOGEN_C_2"/>
    <property type="match status" value="1"/>
</dbReference>
<protein>
    <submittedName>
        <fullName evidence="5">Fibrinogen C-terminal domain-containing protein</fullName>
    </submittedName>
</protein>
<dbReference type="CDD" id="cd00037">
    <property type="entry name" value="CLECT"/>
    <property type="match status" value="1"/>
</dbReference>
<evidence type="ECO:0000313" key="4">
    <source>
        <dbReference type="Proteomes" id="UP000887574"/>
    </source>
</evidence>
<keyword evidence="2" id="KW-0812">Transmembrane</keyword>
<dbReference type="Gene3D" id="2.60.40.380">
    <property type="entry name" value="Purple acid phosphatase-like, N-terminal"/>
    <property type="match status" value="1"/>
</dbReference>
<evidence type="ECO:0000256" key="2">
    <source>
        <dbReference type="SAM" id="Phobius"/>
    </source>
</evidence>
<evidence type="ECO:0000313" key="5">
    <source>
        <dbReference type="WBParaSite" id="jg1324.2"/>
    </source>
</evidence>
<dbReference type="GO" id="GO:0003993">
    <property type="term" value="F:acid phosphatase activity"/>
    <property type="evidence" value="ECO:0007669"/>
    <property type="project" value="InterPro"/>
</dbReference>
<dbReference type="InterPro" id="IPR016187">
    <property type="entry name" value="CTDL_fold"/>
</dbReference>
<keyword evidence="1" id="KW-1015">Disulfide bond</keyword>
<dbReference type="Gene3D" id="3.90.215.10">
    <property type="entry name" value="Gamma Fibrinogen, chain A, domain 1"/>
    <property type="match status" value="1"/>
</dbReference>
<sequence>MASLNSNTIFGLALGVSLVLLSSLSILLYFSLIQDANMVKEEEWICSSAYPRDRCLKVIYEARNWEDAEQQCLDEQQQDAHLFSIKNLRNRNLSKICFEGNQHRVENAKTFGWVLNGIRHIILATQVVQNQAQPNCFVCLWNSRESVKNASDCQDLRKAGKTRSGLYKVNLISHEKVESHRVVCDMQHTDGGWTVFQQRLDGKLVFWNRTWEEFRTGFGEKRLNSEFWLGNELIHRLSTNHPSVNLKVQLWGDRNPYSTKYTNDYLESDYTDFWVGNESTSYTFNAVTQWPNNGNASGGWFDITCASGVKFSTVDRINDPLKTCVHDYHLGGWWLHYCTFSALNGEYDPPIGWADGYGMMWLANGIYIINPTKTRLMLRKNEFNNEQNNIDSPYYFYYIAGVLLQPRIAQPARLQPPDLSVPEQVHLSLAEQPDSMTITWATPLPLAAAAAVEYAREKKIWTSKP</sequence>
<dbReference type="SMART" id="SM00186">
    <property type="entry name" value="FBG"/>
    <property type="match status" value="1"/>
</dbReference>
<dbReference type="Pfam" id="PF00147">
    <property type="entry name" value="Fibrinogen_C"/>
    <property type="match status" value="1"/>
</dbReference>
<dbReference type="SUPFAM" id="SSF56436">
    <property type="entry name" value="C-type lectin-like"/>
    <property type="match status" value="1"/>
</dbReference>
<organism evidence="4 5">
    <name type="scientific">Ditylenchus dipsaci</name>
    <dbReference type="NCBI Taxonomy" id="166011"/>
    <lineage>
        <taxon>Eukaryota</taxon>
        <taxon>Metazoa</taxon>
        <taxon>Ecdysozoa</taxon>
        <taxon>Nematoda</taxon>
        <taxon>Chromadorea</taxon>
        <taxon>Rhabditida</taxon>
        <taxon>Tylenchina</taxon>
        <taxon>Tylenchomorpha</taxon>
        <taxon>Sphaerularioidea</taxon>
        <taxon>Anguinidae</taxon>
        <taxon>Anguininae</taxon>
        <taxon>Ditylenchus</taxon>
    </lineage>
</organism>
<feature type="transmembrane region" description="Helical" evidence="2">
    <location>
        <begin position="12"/>
        <end position="32"/>
    </location>
</feature>
<dbReference type="AlphaFoldDB" id="A0A915CXM1"/>
<dbReference type="InterPro" id="IPR002181">
    <property type="entry name" value="Fibrinogen_a/b/g_C_dom"/>
</dbReference>
<dbReference type="Gene3D" id="4.10.530.10">
    <property type="entry name" value="Gamma-fibrinogen Carboxyl Terminal Fragment, domain 2"/>
    <property type="match status" value="1"/>
</dbReference>
<dbReference type="InterPro" id="IPR050373">
    <property type="entry name" value="Fibrinogen_C-term_domain"/>
</dbReference>
<dbReference type="PANTHER" id="PTHR19143:SF327">
    <property type="entry name" value="FI21813P1-RELATED"/>
    <property type="match status" value="1"/>
</dbReference>
<accession>A0A915CXM1</accession>
<dbReference type="PANTHER" id="PTHR19143">
    <property type="entry name" value="FIBRINOGEN/TENASCIN/ANGIOPOEITIN"/>
    <property type="match status" value="1"/>
</dbReference>
<dbReference type="SUPFAM" id="SSF56496">
    <property type="entry name" value="Fibrinogen C-terminal domain-like"/>
    <property type="match status" value="1"/>
</dbReference>